<dbReference type="InterPro" id="IPR029069">
    <property type="entry name" value="HotDog_dom_sf"/>
</dbReference>
<dbReference type="STRING" id="525367.HMPREF0556_11077"/>
<organism evidence="5 6">
    <name type="scientific">Listeria grayi DSM 20601</name>
    <dbReference type="NCBI Taxonomy" id="525367"/>
    <lineage>
        <taxon>Bacteria</taxon>
        <taxon>Bacillati</taxon>
        <taxon>Bacillota</taxon>
        <taxon>Bacilli</taxon>
        <taxon>Bacillales</taxon>
        <taxon>Listeriaceae</taxon>
        <taxon>Listeria</taxon>
    </lineage>
</organism>
<comment type="similarity">
    <text evidence="1">Belongs to the acyl coenzyme A hydrolase family.</text>
</comment>
<reference evidence="5" key="1">
    <citation type="submission" date="2010-06" db="EMBL/GenBank/DDBJ databases">
        <authorList>
            <person name="Muzny D."/>
            <person name="Qin X."/>
            <person name="Buhay C."/>
            <person name="Dugan-Rocha S."/>
            <person name="Ding Y."/>
            <person name="Chen G."/>
            <person name="Hawes A."/>
            <person name="Holder M."/>
            <person name="Jhangiani S."/>
            <person name="Johnson A."/>
            <person name="Khan Z."/>
            <person name="Li Z."/>
            <person name="Liu W."/>
            <person name="Liu X."/>
            <person name="Perez L."/>
            <person name="Shen H."/>
            <person name="Wang Q."/>
            <person name="Watt J."/>
            <person name="Xi L."/>
            <person name="Xin Y."/>
            <person name="Zhou J."/>
            <person name="Deng J."/>
            <person name="Jiang H."/>
            <person name="Liu Y."/>
            <person name="Qu J."/>
            <person name="Song X.-Z."/>
            <person name="Zhang L."/>
            <person name="Villasana D."/>
            <person name="Johnson A."/>
            <person name="Liu J."/>
            <person name="Liyanage D."/>
            <person name="Lorensuhewa L."/>
            <person name="Robinson T."/>
            <person name="Song A."/>
            <person name="Song B.-B."/>
            <person name="Dinh H."/>
            <person name="Thornton R."/>
            <person name="Coyle M."/>
            <person name="Francisco L."/>
            <person name="Jackson L."/>
            <person name="Javaid M."/>
            <person name="Korchina V."/>
            <person name="Kovar C."/>
            <person name="Mata R."/>
            <person name="Mathew T."/>
            <person name="Ngo R."/>
            <person name="Nguyen L."/>
            <person name="Nguyen N."/>
            <person name="Okwuonu G."/>
            <person name="Ongeri F."/>
            <person name="Pham C."/>
            <person name="Simmons D."/>
            <person name="Wilczek-Boney K."/>
            <person name="Hale W."/>
            <person name="Jakkamsetti A."/>
            <person name="Pham P."/>
            <person name="Ruth R."/>
            <person name="San Lucas F."/>
            <person name="Warren J."/>
            <person name="Zhang J."/>
            <person name="Zhao Z."/>
            <person name="Zhou C."/>
            <person name="Zhu D."/>
            <person name="Lee S."/>
            <person name="Bess C."/>
            <person name="Blankenburg K."/>
            <person name="Forbes L."/>
            <person name="Fu Q."/>
            <person name="Gubbala S."/>
            <person name="Hirani K."/>
            <person name="Jayaseelan J.C."/>
            <person name="Lara F."/>
            <person name="Munidasa M."/>
            <person name="Palculict T."/>
            <person name="Patil S."/>
            <person name="Pu L.-L."/>
            <person name="Saada N."/>
            <person name="Tang L."/>
            <person name="Weissenberger G."/>
            <person name="Zhu Y."/>
            <person name="Hemphill L."/>
            <person name="Shang Y."/>
            <person name="Youmans B."/>
            <person name="Ayvaz T."/>
            <person name="Ross M."/>
            <person name="Santibanez J."/>
            <person name="Aqrawi P."/>
            <person name="Gross S."/>
            <person name="Joshi V."/>
            <person name="Fowler G."/>
            <person name="Nazareth L."/>
            <person name="Reid J."/>
            <person name="Worley K."/>
            <person name="Petrosino J."/>
            <person name="Highlander S."/>
            <person name="Gibbs R."/>
        </authorList>
    </citation>
    <scope>NUCLEOTIDE SEQUENCE [LARGE SCALE GENOMIC DNA]</scope>
    <source>
        <strain evidence="5">DSM 20601</strain>
    </source>
</reference>
<dbReference type="PANTHER" id="PTHR11049">
    <property type="entry name" value="ACYL COENZYME A THIOESTER HYDROLASE"/>
    <property type="match status" value="1"/>
</dbReference>
<dbReference type="InterPro" id="IPR033120">
    <property type="entry name" value="HOTDOG_ACOT"/>
</dbReference>
<evidence type="ECO:0000256" key="2">
    <source>
        <dbReference type="ARBA" id="ARBA00022801"/>
    </source>
</evidence>
<dbReference type="Pfam" id="PF03061">
    <property type="entry name" value="4HBT"/>
    <property type="match status" value="1"/>
</dbReference>
<keyword evidence="2 3" id="KW-0378">Hydrolase</keyword>
<dbReference type="HOGENOM" id="CLU_050164_3_1_9"/>
<dbReference type="PANTHER" id="PTHR11049:SF24">
    <property type="entry name" value="CYTOSOLIC ACYL COENZYME A THIOESTER HYDROLASE"/>
    <property type="match status" value="1"/>
</dbReference>
<protein>
    <submittedName>
        <fullName evidence="5">Thioesterase family protein</fullName>
        <ecNumber evidence="5">3.1.2.-</ecNumber>
    </submittedName>
</protein>
<dbReference type="CDD" id="cd03442">
    <property type="entry name" value="BFIT_BACH"/>
    <property type="match status" value="1"/>
</dbReference>
<evidence type="ECO:0000256" key="1">
    <source>
        <dbReference type="ARBA" id="ARBA00010458"/>
    </source>
</evidence>
<dbReference type="GO" id="GO:0009062">
    <property type="term" value="P:fatty acid catabolic process"/>
    <property type="evidence" value="ECO:0007669"/>
    <property type="project" value="TreeGrafter"/>
</dbReference>
<keyword evidence="6" id="KW-1185">Reference proteome</keyword>
<sequence>MERIQLSKIEPKFCRESLVVKTSRVFPQDTNNHNTLFGGRLMTYIDDAASICASRHCRTDIVTASTDSVDFLNPIKNDHSVCLEAYVSSTGRSSMEIFVKVIAENLKTGERYLAATSFLTFVALNEEGRSVEVASVIPQSDEEKRIHAGAEARSLARKDRVKQSKALAASLSTELPWLE</sequence>
<accession>D7UXW6</accession>
<comment type="caution">
    <text evidence="5">The sequence shown here is derived from an EMBL/GenBank/DDBJ whole genome shotgun (WGS) entry which is preliminary data.</text>
</comment>
<name>D7UXW6_LISGR</name>
<dbReference type="GO" id="GO:0052816">
    <property type="term" value="F:long-chain fatty acyl-CoA hydrolase activity"/>
    <property type="evidence" value="ECO:0007669"/>
    <property type="project" value="TreeGrafter"/>
</dbReference>
<dbReference type="InterPro" id="IPR040170">
    <property type="entry name" value="Cytosol_ACT"/>
</dbReference>
<dbReference type="Gene3D" id="3.10.129.10">
    <property type="entry name" value="Hotdog Thioesterase"/>
    <property type="match status" value="1"/>
</dbReference>
<dbReference type="InterPro" id="IPR006683">
    <property type="entry name" value="Thioestr_dom"/>
</dbReference>
<dbReference type="RefSeq" id="WP_003758362.1">
    <property type="nucleotide sequence ID" value="NZ_GL538353.1"/>
</dbReference>
<evidence type="ECO:0000259" key="4">
    <source>
        <dbReference type="PROSITE" id="PS51770"/>
    </source>
</evidence>
<proteinExistence type="inferred from homology"/>
<dbReference type="GO" id="GO:0005829">
    <property type="term" value="C:cytosol"/>
    <property type="evidence" value="ECO:0007669"/>
    <property type="project" value="TreeGrafter"/>
</dbReference>
<dbReference type="PROSITE" id="PS51770">
    <property type="entry name" value="HOTDOG_ACOT"/>
    <property type="match status" value="1"/>
</dbReference>
<gene>
    <name evidence="5" type="ORF">HMPREF0556_11077</name>
</gene>
<dbReference type="EC" id="3.1.2.-" evidence="5"/>
<feature type="domain" description="HotDog ACOT-type" evidence="4">
    <location>
        <begin position="15"/>
        <end position="127"/>
    </location>
</feature>
<dbReference type="SUPFAM" id="SSF54637">
    <property type="entry name" value="Thioesterase/thiol ester dehydrase-isomerase"/>
    <property type="match status" value="1"/>
</dbReference>
<dbReference type="eggNOG" id="COG1607">
    <property type="taxonomic scope" value="Bacteria"/>
</dbReference>
<dbReference type="AlphaFoldDB" id="D7UXW6"/>
<dbReference type="Proteomes" id="UP000010119">
    <property type="component" value="Unassembled WGS sequence"/>
</dbReference>
<evidence type="ECO:0000313" key="6">
    <source>
        <dbReference type="Proteomes" id="UP000010119"/>
    </source>
</evidence>
<dbReference type="EMBL" id="ACCR02000003">
    <property type="protein sequence ID" value="EFI84524.1"/>
    <property type="molecule type" value="Genomic_DNA"/>
</dbReference>
<evidence type="ECO:0000256" key="3">
    <source>
        <dbReference type="PROSITE-ProRule" id="PRU01106"/>
    </source>
</evidence>
<dbReference type="GO" id="GO:0006637">
    <property type="term" value="P:acyl-CoA metabolic process"/>
    <property type="evidence" value="ECO:0007669"/>
    <property type="project" value="TreeGrafter"/>
</dbReference>
<evidence type="ECO:0000313" key="5">
    <source>
        <dbReference type="EMBL" id="EFI84524.1"/>
    </source>
</evidence>